<sequence length="587" mass="67299">MDQISTGLKSVFDACDTNGDGFVRTLDLIQYSGGGQDRSKEEVQTLIDKLDPDGVGRITFEEFCRRYRELGGGNGDVDAIDGGKLPSHDSEFLEDSCFEGDSTYSTTSTNDYNGDDDDTFQDPRPFQDHNGSSFLRNQMQYSTFPPPTESKRRAKKHNTPPRLCIDSSHHSDTSEYQSEEGYEGYGESFSEDSTLGSGTLKGSMTDQQFHKSISSSSLQHRRVSAAKAALMTSSPAYRSYSANTSRRNSSDDIFYDDRPMSDTEAGASSFLYNEIRRLSSQVSMLTEDHHMQTNQQDRIKYDNRDLTLRLSSQVSMLTEDHHMQTNQQDRIKYDNRDLTLRINALEEQLEAQKLSASQLVSEESKKHKQVLTKLSRENEEHLIELKEKLHDAEKEIAQLKTIEPMLRKELDDCLEEKRHLVQQRDELENTVNKKQDEIEALNAKLEILTREVEEERHRYEEEIAHLTEQLECMERTKTEAEDKLAEMPNIAQRITDLEKLVQQLTKENNNLKHTKDDALLVQLTQNGHYKVQQEPTKSLADELMSANKDTVIDALRDQEEEARRLRGYLDSLLMIIMEHNPSLLEIT</sequence>
<evidence type="ECO:0000313" key="12">
    <source>
        <dbReference type="EMBL" id="EDO38035.1"/>
    </source>
</evidence>
<dbReference type="EMBL" id="DS469634">
    <property type="protein sequence ID" value="EDO38035.1"/>
    <property type="molecule type" value="Genomic_DNA"/>
</dbReference>
<dbReference type="InterPro" id="IPR037245">
    <property type="entry name" value="FIP-RBD_C_sf"/>
</dbReference>
<dbReference type="GO" id="GO:0032154">
    <property type="term" value="C:cleavage furrow"/>
    <property type="evidence" value="ECO:0000318"/>
    <property type="project" value="GO_Central"/>
</dbReference>
<feature type="domain" description="EF-hand" evidence="10">
    <location>
        <begin position="38"/>
        <end position="73"/>
    </location>
</feature>
<dbReference type="STRING" id="45351.A7SE27"/>
<dbReference type="GO" id="GO:0030139">
    <property type="term" value="C:endocytic vesicle"/>
    <property type="evidence" value="ECO:0000318"/>
    <property type="project" value="GO_Central"/>
</dbReference>
<evidence type="ECO:0000313" key="13">
    <source>
        <dbReference type="Proteomes" id="UP000001593"/>
    </source>
</evidence>
<dbReference type="Pfam" id="PF09457">
    <property type="entry name" value="RBD-FIP"/>
    <property type="match status" value="1"/>
</dbReference>
<dbReference type="SMART" id="SM00054">
    <property type="entry name" value="EFh"/>
    <property type="match status" value="2"/>
</dbReference>
<dbReference type="PROSITE" id="PS51511">
    <property type="entry name" value="FIP_RBD"/>
    <property type="match status" value="1"/>
</dbReference>
<evidence type="ECO:0000256" key="6">
    <source>
        <dbReference type="ARBA" id="ARBA00023054"/>
    </source>
</evidence>
<dbReference type="InterPro" id="IPR002048">
    <property type="entry name" value="EF_hand_dom"/>
</dbReference>
<dbReference type="PROSITE" id="PS50222">
    <property type="entry name" value="EF_HAND_2"/>
    <property type="match status" value="1"/>
</dbReference>
<dbReference type="SUPFAM" id="SSF144270">
    <property type="entry name" value="Eferin C-derminal domain-like"/>
    <property type="match status" value="1"/>
</dbReference>
<dbReference type="GO" id="GO:0030496">
    <property type="term" value="C:midbody"/>
    <property type="evidence" value="ECO:0000318"/>
    <property type="project" value="GO_Central"/>
</dbReference>
<dbReference type="Gene3D" id="1.10.238.10">
    <property type="entry name" value="EF-hand"/>
    <property type="match status" value="1"/>
</dbReference>
<organism evidence="12 13">
    <name type="scientific">Nematostella vectensis</name>
    <name type="common">Starlet sea anemone</name>
    <dbReference type="NCBI Taxonomy" id="45351"/>
    <lineage>
        <taxon>Eukaryota</taxon>
        <taxon>Metazoa</taxon>
        <taxon>Cnidaria</taxon>
        <taxon>Anthozoa</taxon>
        <taxon>Hexacorallia</taxon>
        <taxon>Actiniaria</taxon>
        <taxon>Edwardsiidae</taxon>
        <taxon>Nematostella</taxon>
    </lineage>
</organism>
<accession>A7SE27</accession>
<dbReference type="GO" id="GO:0032456">
    <property type="term" value="P:endocytic recycling"/>
    <property type="evidence" value="ECO:0000318"/>
    <property type="project" value="GO_Central"/>
</dbReference>
<comment type="subcellular location">
    <subcellularLocation>
        <location evidence="2">Cleavage furrow</location>
    </subcellularLocation>
    <subcellularLocation>
        <location evidence="1">Midbody</location>
    </subcellularLocation>
    <subcellularLocation>
        <location evidence="3">Recycling endosome membrane</location>
        <topology evidence="3">Peripheral membrane protein</topology>
    </subcellularLocation>
</comment>
<dbReference type="Pfam" id="PF13499">
    <property type="entry name" value="EF-hand_7"/>
    <property type="match status" value="1"/>
</dbReference>
<dbReference type="Proteomes" id="UP000001593">
    <property type="component" value="Unassembled WGS sequence"/>
</dbReference>
<feature type="domain" description="FIP-RBD" evidence="11">
    <location>
        <begin position="525"/>
        <end position="587"/>
    </location>
</feature>
<dbReference type="OMA" id="NGEHDCR"/>
<feature type="compositionally biased region" description="Polar residues" evidence="9">
    <location>
        <begin position="194"/>
        <end position="218"/>
    </location>
</feature>
<evidence type="ECO:0000256" key="9">
    <source>
        <dbReference type="SAM" id="MobiDB-lite"/>
    </source>
</evidence>
<dbReference type="InterPro" id="IPR051977">
    <property type="entry name" value="Rab11-interacting_regulator"/>
</dbReference>
<feature type="compositionally biased region" description="Polar residues" evidence="9">
    <location>
        <begin position="237"/>
        <end position="247"/>
    </location>
</feature>
<evidence type="ECO:0000256" key="5">
    <source>
        <dbReference type="ARBA" id="ARBA00022753"/>
    </source>
</evidence>
<keyword evidence="5" id="KW-0967">Endosome</keyword>
<feature type="compositionally biased region" description="Polar residues" evidence="9">
    <location>
        <begin position="129"/>
        <end position="143"/>
    </location>
</feature>
<dbReference type="PhylomeDB" id="A7SE27"/>
<name>A7SE27_NEMVE</name>
<dbReference type="InterPro" id="IPR057316">
    <property type="entry name" value="Rab11-FIP3/4_dom"/>
</dbReference>
<feature type="compositionally biased region" description="Low complexity" evidence="9">
    <location>
        <begin position="100"/>
        <end position="112"/>
    </location>
</feature>
<dbReference type="PANTHER" id="PTHR15726">
    <property type="entry name" value="RAB11-FAMILY INTERACTING PROTEIN"/>
    <property type="match status" value="1"/>
</dbReference>
<dbReference type="Gene3D" id="1.20.5.340">
    <property type="match status" value="1"/>
</dbReference>
<dbReference type="SUPFAM" id="SSF47473">
    <property type="entry name" value="EF-hand"/>
    <property type="match status" value="1"/>
</dbReference>
<dbReference type="InterPro" id="IPR019018">
    <property type="entry name" value="Rab-bd_FIP-RBD"/>
</dbReference>
<keyword evidence="13" id="KW-1185">Reference proteome</keyword>
<protein>
    <submittedName>
        <fullName evidence="12">Uncharacterized protein</fullName>
    </submittedName>
</protein>
<dbReference type="GO" id="GO:0005509">
    <property type="term" value="F:calcium ion binding"/>
    <property type="evidence" value="ECO:0007669"/>
    <property type="project" value="InterPro"/>
</dbReference>
<evidence type="ECO:0000256" key="3">
    <source>
        <dbReference type="ARBA" id="ARBA00004654"/>
    </source>
</evidence>
<evidence type="ECO:0000256" key="7">
    <source>
        <dbReference type="ARBA" id="ARBA00023136"/>
    </source>
</evidence>
<evidence type="ECO:0000256" key="1">
    <source>
        <dbReference type="ARBA" id="ARBA00004214"/>
    </source>
</evidence>
<evidence type="ECO:0000256" key="8">
    <source>
        <dbReference type="SAM" id="Coils"/>
    </source>
</evidence>
<dbReference type="GO" id="GO:0032465">
    <property type="term" value="P:regulation of cytokinesis"/>
    <property type="evidence" value="ECO:0000318"/>
    <property type="project" value="GO_Central"/>
</dbReference>
<dbReference type="CDD" id="cd00051">
    <property type="entry name" value="EFh"/>
    <property type="match status" value="1"/>
</dbReference>
<evidence type="ECO:0000259" key="11">
    <source>
        <dbReference type="PROSITE" id="PS51511"/>
    </source>
</evidence>
<feature type="region of interest" description="Disordered" evidence="9">
    <location>
        <begin position="237"/>
        <end position="259"/>
    </location>
</feature>
<dbReference type="Gene3D" id="1.20.5.2440">
    <property type="match status" value="1"/>
</dbReference>
<evidence type="ECO:0000256" key="4">
    <source>
        <dbReference type="ARBA" id="ARBA00022448"/>
    </source>
</evidence>
<keyword evidence="4" id="KW-0813">Transport</keyword>
<gene>
    <name evidence="12" type="ORF">NEMVEDRAFT_v1g244614</name>
</gene>
<evidence type="ECO:0000256" key="2">
    <source>
        <dbReference type="ARBA" id="ARBA00004626"/>
    </source>
</evidence>
<feature type="region of interest" description="Disordered" evidence="9">
    <location>
        <begin position="98"/>
        <end position="220"/>
    </location>
</feature>
<dbReference type="AlphaFoldDB" id="A7SE27"/>
<dbReference type="PANTHER" id="PTHR15726:SF7">
    <property type="entry name" value="NUCLEAR FALLOUT, ISOFORM J"/>
    <property type="match status" value="1"/>
</dbReference>
<feature type="coiled-coil region" evidence="8">
    <location>
        <begin position="335"/>
        <end position="521"/>
    </location>
</feature>
<dbReference type="InterPro" id="IPR011992">
    <property type="entry name" value="EF-hand-dom_pair"/>
</dbReference>
<keyword evidence="6 8" id="KW-0175">Coiled coil</keyword>
<dbReference type="InParanoid" id="A7SE27"/>
<dbReference type="HOGENOM" id="CLU_464862_0_0_1"/>
<dbReference type="Pfam" id="PF25450">
    <property type="entry name" value="Rab11-FIP3"/>
    <property type="match status" value="1"/>
</dbReference>
<keyword evidence="7" id="KW-0472">Membrane</keyword>
<dbReference type="eggNOG" id="KOG0982">
    <property type="taxonomic scope" value="Eukaryota"/>
</dbReference>
<dbReference type="GO" id="GO:0055038">
    <property type="term" value="C:recycling endosome membrane"/>
    <property type="evidence" value="ECO:0000318"/>
    <property type="project" value="GO_Central"/>
</dbReference>
<evidence type="ECO:0000259" key="10">
    <source>
        <dbReference type="PROSITE" id="PS50222"/>
    </source>
</evidence>
<reference evidence="12 13" key="1">
    <citation type="journal article" date="2007" name="Science">
        <title>Sea anemone genome reveals ancestral eumetazoan gene repertoire and genomic organization.</title>
        <authorList>
            <person name="Putnam N.H."/>
            <person name="Srivastava M."/>
            <person name="Hellsten U."/>
            <person name="Dirks B."/>
            <person name="Chapman J."/>
            <person name="Salamov A."/>
            <person name="Terry A."/>
            <person name="Shapiro H."/>
            <person name="Lindquist E."/>
            <person name="Kapitonov V.V."/>
            <person name="Jurka J."/>
            <person name="Genikhovich G."/>
            <person name="Grigoriev I.V."/>
            <person name="Lucas S.M."/>
            <person name="Steele R.E."/>
            <person name="Finnerty J.R."/>
            <person name="Technau U."/>
            <person name="Martindale M.Q."/>
            <person name="Rokhsar D.S."/>
        </authorList>
    </citation>
    <scope>NUCLEOTIDE SEQUENCE [LARGE SCALE GENOMIC DNA]</scope>
    <source>
        <strain evidence="13">CH2 X CH6</strain>
    </source>
</reference>
<proteinExistence type="predicted"/>